<evidence type="ECO:0000313" key="3">
    <source>
        <dbReference type="EMBL" id="KAK6351420.1"/>
    </source>
</evidence>
<reference evidence="3 4" key="1">
    <citation type="submission" date="2019-10" db="EMBL/GenBank/DDBJ databases">
        <authorList>
            <person name="Palmer J.M."/>
        </authorList>
    </citation>
    <scope>NUCLEOTIDE SEQUENCE [LARGE SCALE GENOMIC DNA]</scope>
    <source>
        <strain evidence="3 4">TWF718</strain>
    </source>
</reference>
<feature type="compositionally biased region" description="Polar residues" evidence="1">
    <location>
        <begin position="298"/>
        <end position="320"/>
    </location>
</feature>
<comment type="caution">
    <text evidence="3">The sequence shown here is derived from an EMBL/GenBank/DDBJ whole genome shotgun (WGS) entry which is preliminary data.</text>
</comment>
<evidence type="ECO:0000256" key="2">
    <source>
        <dbReference type="SAM" id="SignalP"/>
    </source>
</evidence>
<evidence type="ECO:0000256" key="1">
    <source>
        <dbReference type="SAM" id="MobiDB-lite"/>
    </source>
</evidence>
<dbReference type="Proteomes" id="UP001313282">
    <property type="component" value="Unassembled WGS sequence"/>
</dbReference>
<dbReference type="AlphaFoldDB" id="A0AAN8NBQ7"/>
<feature type="signal peptide" evidence="2">
    <location>
        <begin position="1"/>
        <end position="18"/>
    </location>
</feature>
<feature type="compositionally biased region" description="Gly residues" evidence="1">
    <location>
        <begin position="111"/>
        <end position="128"/>
    </location>
</feature>
<dbReference type="EMBL" id="JAVHNR010000002">
    <property type="protein sequence ID" value="KAK6351420.1"/>
    <property type="molecule type" value="Genomic_DNA"/>
</dbReference>
<feature type="region of interest" description="Disordered" evidence="1">
    <location>
        <begin position="524"/>
        <end position="566"/>
    </location>
</feature>
<evidence type="ECO:0000313" key="4">
    <source>
        <dbReference type="Proteomes" id="UP001313282"/>
    </source>
</evidence>
<keyword evidence="4" id="KW-1185">Reference proteome</keyword>
<feature type="region of interest" description="Disordered" evidence="1">
    <location>
        <begin position="282"/>
        <end position="355"/>
    </location>
</feature>
<name>A0AAN8NBQ7_9PEZI</name>
<gene>
    <name evidence="3" type="ORF">TWF718_004580</name>
</gene>
<sequence>MTLARGLLISAWLSLVFAVPLPQGGGGGGDNNSQGIVGSGGGAGGIGDLSDTSSESDSSISIPGQPQLQPETGGYLRTTAQTRQFPTTPNNNNNNAQTLGGTSPINRFTGTNGGTIGSPGGGGLGGSIGPDSGSVGTGGGRGLDTSLRKIFSGGSPLDSGRRGSNTYNNNNNNNNPVSSTFNGRLAPPGMFSQPPESQTGWPWEYIERLPPQQSQVDNSLGISGPIKLPQQLLPINSNNFQDQTRVSSPYNSNPPTVRLSGVREGIYRGSGQLGSTFSRERKFVQQQSGVTPPVGSSKVVNYSPSRNGGVNNYGTPGNTGRDTRVRTGSPYQNTEDGDYEYRDSGGRGEEEEEVDYYGGPRQGFVESYRSQYPEFAETIEFVTDGDRNYSPEKKILEEFKFTTTNPTPRIQTPPMVDFGRFGASAGGDRRGGGGTTGGRGFIVDRRESDLLPVDLENVLARYVDTEDEGVISNNGGYGAGLGKAETKASCDVTDVDCIDNIGGEILPLASRVTRQNGNFEVRNPGRLAGADTGRAVPGDPRGLQGGTGNAGSRYPSMKGPRFTVQE</sequence>
<feature type="region of interest" description="Disordered" evidence="1">
    <location>
        <begin position="28"/>
        <end position="201"/>
    </location>
</feature>
<feature type="compositionally biased region" description="Low complexity" evidence="1">
    <location>
        <begin position="50"/>
        <end position="62"/>
    </location>
</feature>
<feature type="compositionally biased region" description="Gly residues" evidence="1">
    <location>
        <begin position="37"/>
        <end position="47"/>
    </location>
</feature>
<feature type="compositionally biased region" description="Polar residues" evidence="1">
    <location>
        <begin position="78"/>
        <end position="89"/>
    </location>
</feature>
<organism evidence="3 4">
    <name type="scientific">Orbilia javanica</name>
    <dbReference type="NCBI Taxonomy" id="47235"/>
    <lineage>
        <taxon>Eukaryota</taxon>
        <taxon>Fungi</taxon>
        <taxon>Dikarya</taxon>
        <taxon>Ascomycota</taxon>
        <taxon>Pezizomycotina</taxon>
        <taxon>Orbiliomycetes</taxon>
        <taxon>Orbiliales</taxon>
        <taxon>Orbiliaceae</taxon>
        <taxon>Orbilia</taxon>
    </lineage>
</organism>
<feature type="chain" id="PRO_5042959658" evidence="2">
    <location>
        <begin position="19"/>
        <end position="566"/>
    </location>
</feature>
<proteinExistence type="predicted"/>
<feature type="compositionally biased region" description="Basic and acidic residues" evidence="1">
    <location>
        <begin position="339"/>
        <end position="348"/>
    </location>
</feature>
<accession>A0AAN8NBQ7</accession>
<feature type="compositionally biased region" description="Polar residues" evidence="1">
    <location>
        <begin position="96"/>
        <end position="109"/>
    </location>
</feature>
<protein>
    <submittedName>
        <fullName evidence="3">Uncharacterized protein</fullName>
    </submittedName>
</protein>
<keyword evidence="2" id="KW-0732">Signal</keyword>